<dbReference type="AlphaFoldDB" id="A0A382XGW1"/>
<organism evidence="2">
    <name type="scientific">marine metagenome</name>
    <dbReference type="NCBI Taxonomy" id="408172"/>
    <lineage>
        <taxon>unclassified sequences</taxon>
        <taxon>metagenomes</taxon>
        <taxon>ecological metagenomes</taxon>
    </lineage>
</organism>
<evidence type="ECO:0000313" key="2">
    <source>
        <dbReference type="EMBL" id="SVD70312.1"/>
    </source>
</evidence>
<reference evidence="2" key="1">
    <citation type="submission" date="2018-05" db="EMBL/GenBank/DDBJ databases">
        <authorList>
            <person name="Lanie J.A."/>
            <person name="Ng W.-L."/>
            <person name="Kazmierczak K.M."/>
            <person name="Andrzejewski T.M."/>
            <person name="Davidsen T.M."/>
            <person name="Wayne K.J."/>
            <person name="Tettelin H."/>
            <person name="Glass J.I."/>
            <person name="Rusch D."/>
            <person name="Podicherti R."/>
            <person name="Tsui H.-C.T."/>
            <person name="Winkler M.E."/>
        </authorList>
    </citation>
    <scope>NUCLEOTIDE SEQUENCE</scope>
</reference>
<dbReference type="InterPro" id="IPR029056">
    <property type="entry name" value="Ribokinase-like"/>
</dbReference>
<sequence>MNIVSIGESCIDLYTDQERAFVGGISLNFTLHAKESGADAVSLITRTGNDNERDQVVALLENRDINISHVQRLNGQTASCEITLSKNGERSYSPGGYKRGVLTDFELTDKEWEFIETQDIVVSMFDNSCPFPFVEHLLERPIDGKKVMDFGDWEDYKGDFGRVLSFLH</sequence>
<dbReference type="EMBL" id="UINC01167672">
    <property type="protein sequence ID" value="SVD70312.1"/>
    <property type="molecule type" value="Genomic_DNA"/>
</dbReference>
<proteinExistence type="predicted"/>
<dbReference type="Gene3D" id="3.40.1190.20">
    <property type="match status" value="1"/>
</dbReference>
<gene>
    <name evidence="2" type="ORF">METZ01_LOCUS423166</name>
</gene>
<name>A0A382XGW1_9ZZZZ</name>
<feature type="non-terminal residue" evidence="2">
    <location>
        <position position="168"/>
    </location>
</feature>
<protein>
    <recommendedName>
        <fullName evidence="1">Carbohydrate kinase PfkB domain-containing protein</fullName>
    </recommendedName>
</protein>
<evidence type="ECO:0000259" key="1">
    <source>
        <dbReference type="Pfam" id="PF00294"/>
    </source>
</evidence>
<dbReference type="SUPFAM" id="SSF53613">
    <property type="entry name" value="Ribokinase-like"/>
    <property type="match status" value="1"/>
</dbReference>
<dbReference type="InterPro" id="IPR011611">
    <property type="entry name" value="PfkB_dom"/>
</dbReference>
<accession>A0A382XGW1</accession>
<feature type="domain" description="Carbohydrate kinase PfkB" evidence="1">
    <location>
        <begin position="3"/>
        <end position="122"/>
    </location>
</feature>
<dbReference type="Pfam" id="PF00294">
    <property type="entry name" value="PfkB"/>
    <property type="match status" value="1"/>
</dbReference>